<reference evidence="2" key="1">
    <citation type="submission" date="2017-01" db="EMBL/GenBank/DDBJ databases">
        <authorList>
            <person name="Varghese N."/>
            <person name="Submissions S."/>
        </authorList>
    </citation>
    <scope>NUCLEOTIDE SEQUENCE [LARGE SCALE GENOMIC DNA]</scope>
    <source>
        <strain evidence="2">DSM 46698</strain>
    </source>
</reference>
<name>A0A1N7NX37_9BACT</name>
<dbReference type="EMBL" id="FTOP01000012">
    <property type="protein sequence ID" value="SIT02799.1"/>
    <property type="molecule type" value="Genomic_DNA"/>
</dbReference>
<accession>A0A1N7NX37</accession>
<organism evidence="1 2">
    <name type="scientific">Belliella pelovolcani</name>
    <dbReference type="NCBI Taxonomy" id="529505"/>
    <lineage>
        <taxon>Bacteria</taxon>
        <taxon>Pseudomonadati</taxon>
        <taxon>Bacteroidota</taxon>
        <taxon>Cytophagia</taxon>
        <taxon>Cytophagales</taxon>
        <taxon>Cyclobacteriaceae</taxon>
        <taxon>Belliella</taxon>
    </lineage>
</organism>
<proteinExistence type="predicted"/>
<dbReference type="Proteomes" id="UP000186026">
    <property type="component" value="Unassembled WGS sequence"/>
</dbReference>
<dbReference type="AlphaFoldDB" id="A0A1N7NX37"/>
<evidence type="ECO:0000313" key="1">
    <source>
        <dbReference type="EMBL" id="SIT02799.1"/>
    </source>
</evidence>
<dbReference type="Pfam" id="PF13376">
    <property type="entry name" value="OmdA"/>
    <property type="match status" value="1"/>
</dbReference>
<protein>
    <submittedName>
        <fullName evidence="1">Uncharacterized conserved protein YdeI, YjbR/CyaY-like superfamily, DUF1801 family</fullName>
    </submittedName>
</protein>
<evidence type="ECO:0000313" key="2">
    <source>
        <dbReference type="Proteomes" id="UP000186026"/>
    </source>
</evidence>
<sequence>MIQTDDFEKVEVTSQENLRRWLEQNHQQKKSVWLVTFKKSIPEKYLSTSQVLDELLCFGWIDGIRRKLDEHRTMQLISPRKVEHWARTYKDRAAKLIEEGKMQKAGFQSIELSKQNGLWDFMEDVDKLIVPNDLQEALDQKPGATEFFYTINDSSKRFVLRWIKLAKTEKTRKARIEQLAELSAKGEKLKGS</sequence>
<dbReference type="OrthoDB" id="9796999at2"/>
<dbReference type="RefSeq" id="WP_076502198.1">
    <property type="nucleotide sequence ID" value="NZ_FTOP01000012.1"/>
</dbReference>
<keyword evidence="2" id="KW-1185">Reference proteome</keyword>
<gene>
    <name evidence="1" type="ORF">SAMN05421761_11244</name>
</gene>